<name>A0ABR1J5P8_9AGAR</name>
<accession>A0ABR1J5P8</accession>
<feature type="compositionally biased region" description="Low complexity" evidence="1">
    <location>
        <begin position="95"/>
        <end position="141"/>
    </location>
</feature>
<gene>
    <name evidence="2" type="ORF">VKT23_014291</name>
</gene>
<feature type="compositionally biased region" description="Basic and acidic residues" evidence="1">
    <location>
        <begin position="28"/>
        <end position="49"/>
    </location>
</feature>
<dbReference type="Proteomes" id="UP001498398">
    <property type="component" value="Unassembled WGS sequence"/>
</dbReference>
<evidence type="ECO:0000313" key="3">
    <source>
        <dbReference type="Proteomes" id="UP001498398"/>
    </source>
</evidence>
<evidence type="ECO:0000313" key="2">
    <source>
        <dbReference type="EMBL" id="KAK7447077.1"/>
    </source>
</evidence>
<feature type="region of interest" description="Disordered" evidence="1">
    <location>
        <begin position="1"/>
        <end position="141"/>
    </location>
</feature>
<proteinExistence type="predicted"/>
<reference evidence="2 3" key="1">
    <citation type="submission" date="2024-01" db="EMBL/GenBank/DDBJ databases">
        <title>A draft genome for the cacao thread blight pathogen Marasmiellus scandens.</title>
        <authorList>
            <person name="Baruah I.K."/>
            <person name="Leung J."/>
            <person name="Bukari Y."/>
            <person name="Amoako-Attah I."/>
            <person name="Meinhardt L.W."/>
            <person name="Bailey B.A."/>
            <person name="Cohen S.P."/>
        </authorList>
    </citation>
    <scope>NUCLEOTIDE SEQUENCE [LARGE SCALE GENOMIC DNA]</scope>
    <source>
        <strain evidence="2 3">GH-19</strain>
    </source>
</reference>
<keyword evidence="3" id="KW-1185">Reference proteome</keyword>
<protein>
    <submittedName>
        <fullName evidence="2">Uncharacterized protein</fullName>
    </submittedName>
</protein>
<evidence type="ECO:0000256" key="1">
    <source>
        <dbReference type="SAM" id="MobiDB-lite"/>
    </source>
</evidence>
<comment type="caution">
    <text evidence="2">The sequence shown here is derived from an EMBL/GenBank/DDBJ whole genome shotgun (WGS) entry which is preliminary data.</text>
</comment>
<organism evidence="2 3">
    <name type="scientific">Marasmiellus scandens</name>
    <dbReference type="NCBI Taxonomy" id="2682957"/>
    <lineage>
        <taxon>Eukaryota</taxon>
        <taxon>Fungi</taxon>
        <taxon>Dikarya</taxon>
        <taxon>Basidiomycota</taxon>
        <taxon>Agaricomycotina</taxon>
        <taxon>Agaricomycetes</taxon>
        <taxon>Agaricomycetidae</taxon>
        <taxon>Agaricales</taxon>
        <taxon>Marasmiineae</taxon>
        <taxon>Omphalotaceae</taxon>
        <taxon>Marasmiellus</taxon>
    </lineage>
</organism>
<sequence length="214" mass="23322">MLPKSDRDFSSHNHQRIRVDNDDNEDDVQGKTDEQVEGKKKKDKKEKSANETFIFVRPPPAKTNHPLNLQVQLVPPHSRAPGGITPRQSIDDDAASTTSGADLSRTTSAQSEASSYSTSGYNSTASSSGYASASTTSFSSVNSVSSGRRMIIPLYNLQAHNVMTNTIVDAGTDAKIAKFTKRGLEMIDLALLEPIEVWPTPNRPQVQQQAGVRH</sequence>
<feature type="compositionally biased region" description="Basic and acidic residues" evidence="1">
    <location>
        <begin position="1"/>
        <end position="21"/>
    </location>
</feature>
<dbReference type="EMBL" id="JBANRG010000042">
    <property type="protein sequence ID" value="KAK7447077.1"/>
    <property type="molecule type" value="Genomic_DNA"/>
</dbReference>